<feature type="transmembrane region" description="Helical" evidence="7">
    <location>
        <begin position="66"/>
        <end position="88"/>
    </location>
</feature>
<feature type="transmembrane region" description="Helical" evidence="7">
    <location>
        <begin position="160"/>
        <end position="178"/>
    </location>
</feature>
<dbReference type="GO" id="GO:0016020">
    <property type="term" value="C:membrane"/>
    <property type="evidence" value="ECO:0007669"/>
    <property type="project" value="UniProtKB-SubCell"/>
</dbReference>
<name>A0AAV5WA46_9BILA</name>
<evidence type="ECO:0000256" key="3">
    <source>
        <dbReference type="ARBA" id="ARBA00022692"/>
    </source>
</evidence>
<keyword evidence="9" id="KW-1185">Reference proteome</keyword>
<keyword evidence="6 7" id="KW-0472">Membrane</keyword>
<dbReference type="EMBL" id="BTSY01000005">
    <property type="protein sequence ID" value="GMT28702.1"/>
    <property type="molecule type" value="Genomic_DNA"/>
</dbReference>
<evidence type="ECO:0000256" key="7">
    <source>
        <dbReference type="SAM" id="Phobius"/>
    </source>
</evidence>
<feature type="transmembrane region" description="Helical" evidence="7">
    <location>
        <begin position="527"/>
        <end position="545"/>
    </location>
</feature>
<dbReference type="InterPro" id="IPR036259">
    <property type="entry name" value="MFS_trans_sf"/>
</dbReference>
<dbReference type="InterPro" id="IPR018456">
    <property type="entry name" value="PTR2_symporter_CS"/>
</dbReference>
<reference evidence="8" key="1">
    <citation type="submission" date="2023-10" db="EMBL/GenBank/DDBJ databases">
        <title>Genome assembly of Pristionchus species.</title>
        <authorList>
            <person name="Yoshida K."/>
            <person name="Sommer R.J."/>
        </authorList>
    </citation>
    <scope>NUCLEOTIDE SEQUENCE</scope>
    <source>
        <strain evidence="8">RS5133</strain>
    </source>
</reference>
<feature type="transmembrane region" description="Helical" evidence="7">
    <location>
        <begin position="241"/>
        <end position="262"/>
    </location>
</feature>
<feature type="transmembrane region" description="Helical" evidence="7">
    <location>
        <begin position="498"/>
        <end position="521"/>
    </location>
</feature>
<comment type="subcellular location">
    <subcellularLocation>
        <location evidence="1">Membrane</location>
        <topology evidence="1">Multi-pass membrane protein</topology>
    </subcellularLocation>
</comment>
<protein>
    <recommendedName>
        <fullName evidence="10">Membrane transporter</fullName>
    </recommendedName>
</protein>
<dbReference type="PANTHER" id="PTHR11654">
    <property type="entry name" value="OLIGOPEPTIDE TRANSPORTER-RELATED"/>
    <property type="match status" value="1"/>
</dbReference>
<comment type="caution">
    <text evidence="8">The sequence shown here is derived from an EMBL/GenBank/DDBJ whole genome shotgun (WGS) entry which is preliminary data.</text>
</comment>
<accession>A0AAV5WA46</accession>
<evidence type="ECO:0008006" key="10">
    <source>
        <dbReference type="Google" id="ProtNLM"/>
    </source>
</evidence>
<dbReference type="InterPro" id="IPR000109">
    <property type="entry name" value="POT_fam"/>
</dbReference>
<dbReference type="AlphaFoldDB" id="A0AAV5WA46"/>
<gene>
    <name evidence="8" type="ORF">PFISCL1PPCAC_19999</name>
</gene>
<feature type="non-terminal residue" evidence="8">
    <location>
        <position position="551"/>
    </location>
</feature>
<dbReference type="Gene3D" id="1.20.1250.20">
    <property type="entry name" value="MFS general substrate transporter like domains"/>
    <property type="match status" value="3"/>
</dbReference>
<feature type="transmembrane region" description="Helical" evidence="7">
    <location>
        <begin position="6"/>
        <end position="24"/>
    </location>
</feature>
<sequence length="551" mass="61818">MALLLYHLFTCIAYFSPLLGSLMADSYLGRFKVIFYVSIFYVIGHILLSFGSIHNLPTFLRFGLDYTGLFVIAVCTGGIKPCVSAFAADQFEESQKNERSQFFSFFYFAINAKNIAFNVVKCIGSALRNKYFQDSKEKRQDWLEYAMPEYTQEMVTSVRSFIDVAIIFMPLILFWALFDQQASTWVIQAQNMNCRVGHLTIMAEQMSFINPLLIIILVPVFEMLIFPCLKKCLNVTPLRKMAIGGVLASLAFVVAGFVQLGVNGTLPIIPAERQICLWTLPDTTAALNSSATPLLLKGESRLVEAESYIIGGHPIQLHDYAGKGVVVIKCNFRPLILPFTVHKPQRTMVIYLMVENSNSLYNGTITATNSRDEVICGVTLATSNASDGNSFFNLKLPILSDGLIYLKYGMKCEEKCEHERIEFGMGSVYVAHLNGSVMVFTNLVESNGMSLLWTIPQYLLLTMGEILISVTGLEFAYSQSSADMKSVLQIRIVINMQALWLMTVFLGNLIDAMISGSHFVTRPAHEFFFYAFLMLIVMIIFIFLGEKCPLK</sequence>
<feature type="transmembrane region" description="Helical" evidence="7">
    <location>
        <begin position="33"/>
        <end position="54"/>
    </location>
</feature>
<evidence type="ECO:0000256" key="5">
    <source>
        <dbReference type="ARBA" id="ARBA00022989"/>
    </source>
</evidence>
<keyword evidence="3 7" id="KW-0812">Transmembrane</keyword>
<evidence type="ECO:0000313" key="9">
    <source>
        <dbReference type="Proteomes" id="UP001432322"/>
    </source>
</evidence>
<keyword evidence="4" id="KW-0813">Transport</keyword>
<dbReference type="Pfam" id="PF00854">
    <property type="entry name" value="PTR2"/>
    <property type="match status" value="3"/>
</dbReference>
<evidence type="ECO:0000256" key="6">
    <source>
        <dbReference type="ARBA" id="ARBA00023136"/>
    </source>
</evidence>
<dbReference type="GO" id="GO:0022857">
    <property type="term" value="F:transmembrane transporter activity"/>
    <property type="evidence" value="ECO:0007669"/>
    <property type="project" value="InterPro"/>
</dbReference>
<dbReference type="Proteomes" id="UP001432322">
    <property type="component" value="Unassembled WGS sequence"/>
</dbReference>
<keyword evidence="5 7" id="KW-1133">Transmembrane helix</keyword>
<dbReference type="PROSITE" id="PS01022">
    <property type="entry name" value="PTR2_1"/>
    <property type="match status" value="1"/>
</dbReference>
<comment type="similarity">
    <text evidence="2">Belongs to the major facilitator superfamily. Proton-dependent oligopeptide transporter (POT/PTR) (TC 2.A.17) family.</text>
</comment>
<evidence type="ECO:0000256" key="4">
    <source>
        <dbReference type="ARBA" id="ARBA00022856"/>
    </source>
</evidence>
<dbReference type="SUPFAM" id="SSF103473">
    <property type="entry name" value="MFS general substrate transporter"/>
    <property type="match status" value="1"/>
</dbReference>
<feature type="transmembrane region" description="Helical" evidence="7">
    <location>
        <begin position="208"/>
        <end position="229"/>
    </location>
</feature>
<organism evidence="8 9">
    <name type="scientific">Pristionchus fissidentatus</name>
    <dbReference type="NCBI Taxonomy" id="1538716"/>
    <lineage>
        <taxon>Eukaryota</taxon>
        <taxon>Metazoa</taxon>
        <taxon>Ecdysozoa</taxon>
        <taxon>Nematoda</taxon>
        <taxon>Chromadorea</taxon>
        <taxon>Rhabditida</taxon>
        <taxon>Rhabditina</taxon>
        <taxon>Diplogasteromorpha</taxon>
        <taxon>Diplogasteroidea</taxon>
        <taxon>Neodiplogasteridae</taxon>
        <taxon>Pristionchus</taxon>
    </lineage>
</organism>
<evidence type="ECO:0000256" key="1">
    <source>
        <dbReference type="ARBA" id="ARBA00004141"/>
    </source>
</evidence>
<evidence type="ECO:0000256" key="2">
    <source>
        <dbReference type="ARBA" id="ARBA00005982"/>
    </source>
</evidence>
<dbReference type="GO" id="GO:0006857">
    <property type="term" value="P:oligopeptide transport"/>
    <property type="evidence" value="ECO:0007669"/>
    <property type="project" value="InterPro"/>
</dbReference>
<evidence type="ECO:0000313" key="8">
    <source>
        <dbReference type="EMBL" id="GMT28702.1"/>
    </source>
</evidence>
<keyword evidence="4" id="KW-0571">Peptide transport</keyword>
<proteinExistence type="inferred from homology"/>
<keyword evidence="4" id="KW-0653">Protein transport</keyword>